<accession>A0A432Z2Y0</accession>
<organism evidence="2 3">
    <name type="scientific">Pseudidiomarina sediminum</name>
    <dbReference type="NCBI Taxonomy" id="431675"/>
    <lineage>
        <taxon>Bacteria</taxon>
        <taxon>Pseudomonadati</taxon>
        <taxon>Pseudomonadota</taxon>
        <taxon>Gammaproteobacteria</taxon>
        <taxon>Alteromonadales</taxon>
        <taxon>Idiomarinaceae</taxon>
        <taxon>Pseudidiomarina</taxon>
    </lineage>
</organism>
<keyword evidence="1" id="KW-0732">Signal</keyword>
<comment type="caution">
    <text evidence="2">The sequence shown here is derived from an EMBL/GenBank/DDBJ whole genome shotgun (WGS) entry which is preliminary data.</text>
</comment>
<gene>
    <name evidence="2" type="ORF">CWI80_10630</name>
</gene>
<dbReference type="STRING" id="1122124.GCA_000423165_01793"/>
<feature type="chain" id="PRO_5019243012" evidence="1">
    <location>
        <begin position="26"/>
        <end position="146"/>
    </location>
</feature>
<evidence type="ECO:0000313" key="2">
    <source>
        <dbReference type="EMBL" id="RUO72244.1"/>
    </source>
</evidence>
<keyword evidence="3" id="KW-1185">Reference proteome</keyword>
<sequence length="146" mass="16172">MTRMQVLFLGGALGLLMSMTGTVTATDRSDEPVDKVVQVQVERLDEGYHAACALIELATPIYVENDTPLSHVISSASVYETATGQIISITNLSVEREEQRYLSFGCLPLTADYRVEVTIAYHPEGQLSLCPKQLHIDDLREFVARK</sequence>
<protein>
    <submittedName>
        <fullName evidence="2">Uncharacterized protein</fullName>
    </submittedName>
</protein>
<dbReference type="Proteomes" id="UP000287022">
    <property type="component" value="Unassembled WGS sequence"/>
</dbReference>
<proteinExistence type="predicted"/>
<reference evidence="3" key="1">
    <citation type="journal article" date="2018" name="Front. Microbiol.">
        <title>Genome-Based Analysis Reveals the Taxonomy and Diversity of the Family Idiomarinaceae.</title>
        <authorList>
            <person name="Liu Y."/>
            <person name="Lai Q."/>
            <person name="Shao Z."/>
        </authorList>
    </citation>
    <scope>NUCLEOTIDE SEQUENCE [LARGE SCALE GENOMIC DNA]</scope>
    <source>
        <strain evidence="3">c121</strain>
    </source>
</reference>
<evidence type="ECO:0000256" key="1">
    <source>
        <dbReference type="SAM" id="SignalP"/>
    </source>
</evidence>
<feature type="signal peptide" evidence="1">
    <location>
        <begin position="1"/>
        <end position="25"/>
    </location>
</feature>
<dbReference type="AlphaFoldDB" id="A0A432Z2Y0"/>
<name>A0A432Z2Y0_9GAMM</name>
<evidence type="ECO:0000313" key="3">
    <source>
        <dbReference type="Proteomes" id="UP000287022"/>
    </source>
</evidence>
<dbReference type="EMBL" id="PIQE01000003">
    <property type="protein sequence ID" value="RUO72244.1"/>
    <property type="molecule type" value="Genomic_DNA"/>
</dbReference>